<protein>
    <recommendedName>
        <fullName evidence="3">Alpha/beta hydrolase fold-3 domain-containing protein</fullName>
    </recommendedName>
</protein>
<dbReference type="AlphaFoldDB" id="A0A161STK2"/>
<name>A0A161STK2_9BACL</name>
<reference evidence="4 5" key="1">
    <citation type="submission" date="2016-01" db="EMBL/GenBank/DDBJ databases">
        <title>Whole genome sequencing of Bhargavaea cecembensis T14.</title>
        <authorList>
            <person name="Hong K.W."/>
        </authorList>
    </citation>
    <scope>NUCLEOTIDE SEQUENCE [LARGE SCALE GENOMIC DNA]</scope>
    <source>
        <strain evidence="4 5">T14</strain>
    </source>
</reference>
<organism evidence="4 5">
    <name type="scientific">Bhargavaea cecembensis</name>
    <dbReference type="NCBI Taxonomy" id="394098"/>
    <lineage>
        <taxon>Bacteria</taxon>
        <taxon>Bacillati</taxon>
        <taxon>Bacillota</taxon>
        <taxon>Bacilli</taxon>
        <taxon>Bacillales</taxon>
        <taxon>Caryophanaceae</taxon>
        <taxon>Bhargavaea</taxon>
    </lineage>
</organism>
<evidence type="ECO:0000256" key="1">
    <source>
        <dbReference type="ARBA" id="ARBA00010515"/>
    </source>
</evidence>
<evidence type="ECO:0000259" key="3">
    <source>
        <dbReference type="Pfam" id="PF07859"/>
    </source>
</evidence>
<keyword evidence="2" id="KW-0378">Hydrolase</keyword>
<dbReference type="FunFam" id="3.40.50.1820:FF:000089">
    <property type="entry name" value="Alpha/beta hydrolase"/>
    <property type="match status" value="1"/>
</dbReference>
<dbReference type="RefSeq" id="WP_197462227.1">
    <property type="nucleotide sequence ID" value="NZ_LQNT01000009.1"/>
</dbReference>
<dbReference type="Pfam" id="PF07859">
    <property type="entry name" value="Abhydrolase_3"/>
    <property type="match status" value="1"/>
</dbReference>
<dbReference type="InterPro" id="IPR013094">
    <property type="entry name" value="AB_hydrolase_3"/>
</dbReference>
<evidence type="ECO:0000313" key="5">
    <source>
        <dbReference type="Proteomes" id="UP000076490"/>
    </source>
</evidence>
<dbReference type="InterPro" id="IPR029058">
    <property type="entry name" value="AB_hydrolase_fold"/>
</dbReference>
<evidence type="ECO:0000256" key="2">
    <source>
        <dbReference type="ARBA" id="ARBA00022801"/>
    </source>
</evidence>
<dbReference type="PANTHER" id="PTHR48081">
    <property type="entry name" value="AB HYDROLASE SUPERFAMILY PROTEIN C4A8.06C"/>
    <property type="match status" value="1"/>
</dbReference>
<dbReference type="GO" id="GO:0016787">
    <property type="term" value="F:hydrolase activity"/>
    <property type="evidence" value="ECO:0007669"/>
    <property type="project" value="UniProtKB-KW"/>
</dbReference>
<sequence length="321" mass="34828">MNYDPQITALIELMKQAGGPPVHTLAPEQAREVMAAMNAVEQVEEVGSVEDRKIPGPECEIPIRIYKPQNAPASGVPVLVYYHGGGWVVGSIESYDPVCRKLVNRAECIVVSVDYRLAPEHKFPAAVIDCQAAFEWVKKHAAEIGGDPDRVAVGGDSAGGNLSAVVAANLKDSDELKVAHQLLVYPTTGTGGKSESYQKYGATCPIIPTEVISYFWNHYWRDPSDEKHPDFSVYSREDVSGAAPATIIAAQYDPSLDDSKLYAQKLIASGIDVDYREYPGMIHGFFTIDGLDKGMEAIEDACNNLKAQFEKLQPAKAGAAK</sequence>
<gene>
    <name evidence="4" type="ORF">AV656_08765</name>
</gene>
<comment type="similarity">
    <text evidence="1">Belongs to the 'GDXG' lipolytic enzyme family.</text>
</comment>
<dbReference type="SUPFAM" id="SSF53474">
    <property type="entry name" value="alpha/beta-Hydrolases"/>
    <property type="match status" value="1"/>
</dbReference>
<dbReference type="PANTHER" id="PTHR48081:SF8">
    <property type="entry name" value="ALPHA_BETA HYDROLASE FOLD-3 DOMAIN-CONTAINING PROTEIN-RELATED"/>
    <property type="match status" value="1"/>
</dbReference>
<dbReference type="Gene3D" id="3.40.50.1820">
    <property type="entry name" value="alpha/beta hydrolase"/>
    <property type="match status" value="1"/>
</dbReference>
<comment type="caution">
    <text evidence="4">The sequence shown here is derived from an EMBL/GenBank/DDBJ whole genome shotgun (WGS) entry which is preliminary data.</text>
</comment>
<accession>A0A161STK2</accession>
<dbReference type="InterPro" id="IPR050300">
    <property type="entry name" value="GDXG_lipolytic_enzyme"/>
</dbReference>
<dbReference type="EMBL" id="LQNT01000009">
    <property type="protein sequence ID" value="KZE38980.1"/>
    <property type="molecule type" value="Genomic_DNA"/>
</dbReference>
<evidence type="ECO:0000313" key="4">
    <source>
        <dbReference type="EMBL" id="KZE38980.1"/>
    </source>
</evidence>
<dbReference type="Proteomes" id="UP000076490">
    <property type="component" value="Unassembled WGS sequence"/>
</dbReference>
<proteinExistence type="inferred from homology"/>
<feature type="domain" description="Alpha/beta hydrolase fold-3" evidence="3">
    <location>
        <begin position="79"/>
        <end position="286"/>
    </location>
</feature>